<gene>
    <name evidence="2" type="ORF">BJB45_03380</name>
</gene>
<evidence type="ECO:0000256" key="1">
    <source>
        <dbReference type="SAM" id="MobiDB-lite"/>
    </source>
</evidence>
<sequence length="69" mass="7628">MFLNLAVRYTPSARADTALKDRALKDRALKDHVLKNHAQKDCPLKNCAPAPEFGQGEEAHAMRADTPLV</sequence>
<name>W1N3P3_9GAMM</name>
<dbReference type="KEGG" id="hhu:AR456_04860"/>
<proteinExistence type="predicted"/>
<protein>
    <submittedName>
        <fullName evidence="2">Uncharacterized protein</fullName>
    </submittedName>
</protein>
<evidence type="ECO:0000313" key="2">
    <source>
        <dbReference type="EMBL" id="ERL50182.1"/>
    </source>
</evidence>
<reference evidence="2 3" key="1">
    <citation type="submission" date="2013-08" db="EMBL/GenBank/DDBJ databases">
        <title>draft genome of Halomonas huanghegensis, strain BJGMM-B45T.</title>
        <authorList>
            <person name="Miao C."/>
            <person name="Wan Y."/>
            <person name="Jin W."/>
        </authorList>
    </citation>
    <scope>NUCLEOTIDE SEQUENCE [LARGE SCALE GENOMIC DNA]</scope>
    <source>
        <strain evidence="2 3">BJGMM-B45</strain>
    </source>
</reference>
<accession>W1N3P3</accession>
<evidence type="ECO:0000313" key="3">
    <source>
        <dbReference type="Proteomes" id="UP000019113"/>
    </source>
</evidence>
<comment type="caution">
    <text evidence="2">The sequence shown here is derived from an EMBL/GenBank/DDBJ whole genome shotgun (WGS) entry which is preliminary data.</text>
</comment>
<feature type="region of interest" description="Disordered" evidence="1">
    <location>
        <begin position="48"/>
        <end position="69"/>
    </location>
</feature>
<dbReference type="AlphaFoldDB" id="W1N3P3"/>
<organism evidence="2 3">
    <name type="scientific">Halomonas huangheensis</name>
    <dbReference type="NCBI Taxonomy" id="1178482"/>
    <lineage>
        <taxon>Bacteria</taxon>
        <taxon>Pseudomonadati</taxon>
        <taxon>Pseudomonadota</taxon>
        <taxon>Gammaproteobacteria</taxon>
        <taxon>Oceanospirillales</taxon>
        <taxon>Halomonadaceae</taxon>
        <taxon>Halomonas</taxon>
    </lineage>
</organism>
<keyword evidence="3" id="KW-1185">Reference proteome</keyword>
<dbReference type="EMBL" id="AVBC01000039">
    <property type="protein sequence ID" value="ERL50182.1"/>
    <property type="molecule type" value="Genomic_DNA"/>
</dbReference>
<dbReference type="Proteomes" id="UP000019113">
    <property type="component" value="Unassembled WGS sequence"/>
</dbReference>